<dbReference type="AlphaFoldDB" id="A0A8J6HGT2"/>
<organism evidence="2 3">
    <name type="scientific">Tenebrio molitor</name>
    <name type="common">Yellow mealworm beetle</name>
    <dbReference type="NCBI Taxonomy" id="7067"/>
    <lineage>
        <taxon>Eukaryota</taxon>
        <taxon>Metazoa</taxon>
        <taxon>Ecdysozoa</taxon>
        <taxon>Arthropoda</taxon>
        <taxon>Hexapoda</taxon>
        <taxon>Insecta</taxon>
        <taxon>Pterygota</taxon>
        <taxon>Neoptera</taxon>
        <taxon>Endopterygota</taxon>
        <taxon>Coleoptera</taxon>
        <taxon>Polyphaga</taxon>
        <taxon>Cucujiformia</taxon>
        <taxon>Tenebrionidae</taxon>
        <taxon>Tenebrio</taxon>
    </lineage>
</organism>
<keyword evidence="3" id="KW-1185">Reference proteome</keyword>
<evidence type="ECO:0000256" key="1">
    <source>
        <dbReference type="SAM" id="MobiDB-lite"/>
    </source>
</evidence>
<dbReference type="EMBL" id="JABDTM020025336">
    <property type="protein sequence ID" value="KAH0813378.1"/>
    <property type="molecule type" value="Genomic_DNA"/>
</dbReference>
<evidence type="ECO:0000313" key="2">
    <source>
        <dbReference type="EMBL" id="KAH0813378.1"/>
    </source>
</evidence>
<name>A0A8J6HGT2_TENMO</name>
<feature type="compositionally biased region" description="Acidic residues" evidence="1">
    <location>
        <begin position="161"/>
        <end position="177"/>
    </location>
</feature>
<sequence>MHKLLTSFTAGAETTPNAKLRMKQGYLKHTIVDWCNFCREVCERDLKENPIEVGGFDQLGVPKIVEIDESKFFHRKYNRALSDRGIGFLEELKEALENVSWLNLDEMVSQTNLYATQVLTGQEDTGPESRLHRWFPVDRREMLRKIKKTVKKKVFEAENTSEEEVDEFQSDGSEDDMNFMPQPRPSAFEELNRSPEEGDFILVEFKQNKKNDVY</sequence>
<protein>
    <submittedName>
        <fullName evidence="2">Uncharacterized protein</fullName>
    </submittedName>
</protein>
<reference evidence="2" key="2">
    <citation type="submission" date="2021-08" db="EMBL/GenBank/DDBJ databases">
        <authorList>
            <person name="Eriksson T."/>
        </authorList>
    </citation>
    <scope>NUCLEOTIDE SEQUENCE</scope>
    <source>
        <strain evidence="2">Stoneville</strain>
        <tissue evidence="2">Whole head</tissue>
    </source>
</reference>
<gene>
    <name evidence="2" type="ORF">GEV33_009413</name>
</gene>
<proteinExistence type="predicted"/>
<comment type="caution">
    <text evidence="2">The sequence shown here is derived from an EMBL/GenBank/DDBJ whole genome shotgun (WGS) entry which is preliminary data.</text>
</comment>
<accession>A0A8J6HGT2</accession>
<dbReference type="Proteomes" id="UP000719412">
    <property type="component" value="Unassembled WGS sequence"/>
</dbReference>
<evidence type="ECO:0000313" key="3">
    <source>
        <dbReference type="Proteomes" id="UP000719412"/>
    </source>
</evidence>
<feature type="region of interest" description="Disordered" evidence="1">
    <location>
        <begin position="161"/>
        <end position="191"/>
    </location>
</feature>
<reference evidence="2" key="1">
    <citation type="journal article" date="2020" name="J Insects Food Feed">
        <title>The yellow mealworm (Tenebrio molitor) genome: a resource for the emerging insects as food and feed industry.</title>
        <authorList>
            <person name="Eriksson T."/>
            <person name="Andere A."/>
            <person name="Kelstrup H."/>
            <person name="Emery V."/>
            <person name="Picard C."/>
        </authorList>
    </citation>
    <scope>NUCLEOTIDE SEQUENCE</scope>
    <source>
        <strain evidence="2">Stoneville</strain>
        <tissue evidence="2">Whole head</tissue>
    </source>
</reference>